<sequence length="204" mass="22039">MLTSERTDFPRLQRQRLFEIIDTISREREMTCGVTSDPRTFRDVHSPSSTTGSDETASSVDVDNDDDDVSVGCESPPPGGKQAFGQVISTKQPFGQVISTMSQSLKFSIANILRPEFGGAPLRRAPAPAAPPRTGKCSPIDLSKEAPLPAPASPAPSASPEASANENSKMWPAWPCQTNRFISMFCAPGSSRHFIRVEDDVDEA</sequence>
<evidence type="ECO:0000256" key="1">
    <source>
        <dbReference type="SAM" id="MobiDB-lite"/>
    </source>
</evidence>
<accession>A0A9P0A153</accession>
<gene>
    <name evidence="2" type="ORF">BEMITA_LOCUS3023</name>
</gene>
<reference evidence="2" key="1">
    <citation type="submission" date="2021-12" db="EMBL/GenBank/DDBJ databases">
        <authorList>
            <person name="King R."/>
        </authorList>
    </citation>
    <scope>NUCLEOTIDE SEQUENCE</scope>
</reference>
<evidence type="ECO:0000313" key="3">
    <source>
        <dbReference type="Proteomes" id="UP001152759"/>
    </source>
</evidence>
<evidence type="ECO:0000313" key="2">
    <source>
        <dbReference type="EMBL" id="CAH0383585.1"/>
    </source>
</evidence>
<protein>
    <submittedName>
        <fullName evidence="2">Uncharacterized protein</fullName>
    </submittedName>
</protein>
<feature type="region of interest" description="Disordered" evidence="1">
    <location>
        <begin position="28"/>
        <end position="80"/>
    </location>
</feature>
<feature type="compositionally biased region" description="Polar residues" evidence="1">
    <location>
        <begin position="46"/>
        <end position="57"/>
    </location>
</feature>
<feature type="compositionally biased region" description="Low complexity" evidence="1">
    <location>
        <begin position="155"/>
        <end position="169"/>
    </location>
</feature>
<dbReference type="Proteomes" id="UP001152759">
    <property type="component" value="Chromosome 10"/>
</dbReference>
<keyword evidence="3" id="KW-1185">Reference proteome</keyword>
<dbReference type="AlphaFoldDB" id="A0A9P0A153"/>
<proteinExistence type="predicted"/>
<name>A0A9P0A153_BEMTA</name>
<feature type="region of interest" description="Disordered" evidence="1">
    <location>
        <begin position="123"/>
        <end position="170"/>
    </location>
</feature>
<dbReference type="EMBL" id="OU963871">
    <property type="protein sequence ID" value="CAH0383585.1"/>
    <property type="molecule type" value="Genomic_DNA"/>
</dbReference>
<organism evidence="2 3">
    <name type="scientific">Bemisia tabaci</name>
    <name type="common">Sweetpotato whitefly</name>
    <name type="synonym">Aleurodes tabaci</name>
    <dbReference type="NCBI Taxonomy" id="7038"/>
    <lineage>
        <taxon>Eukaryota</taxon>
        <taxon>Metazoa</taxon>
        <taxon>Ecdysozoa</taxon>
        <taxon>Arthropoda</taxon>
        <taxon>Hexapoda</taxon>
        <taxon>Insecta</taxon>
        <taxon>Pterygota</taxon>
        <taxon>Neoptera</taxon>
        <taxon>Paraneoptera</taxon>
        <taxon>Hemiptera</taxon>
        <taxon>Sternorrhyncha</taxon>
        <taxon>Aleyrodoidea</taxon>
        <taxon>Aleyrodidae</taxon>
        <taxon>Aleyrodinae</taxon>
        <taxon>Bemisia</taxon>
    </lineage>
</organism>